<evidence type="ECO:0000256" key="1">
    <source>
        <dbReference type="SAM" id="Phobius"/>
    </source>
</evidence>
<sequence>MLCHHPISPDEKDAAGFIRAKKTIALLLLMFFLALEGYSFLTWLRTGQSGNFFVTFYTALVFSDILLVLLSLRYGIRFPVVFRNSGYALATVFLRVALTAPPYVNALIGICAGLYVLVINVAYNGYAALDRQC</sequence>
<accession>A0A401G0Z6</accession>
<keyword evidence="1" id="KW-0812">Transmembrane</keyword>
<feature type="transmembrane region" description="Helical" evidence="1">
    <location>
        <begin position="106"/>
        <end position="129"/>
    </location>
</feature>
<dbReference type="EMBL" id="BEXT01000001">
    <property type="protein sequence ID" value="GBC62880.1"/>
    <property type="molecule type" value="Genomic_DNA"/>
</dbReference>
<proteinExistence type="predicted"/>
<dbReference type="RefSeq" id="WP_124330018.1">
    <property type="nucleotide sequence ID" value="NZ_BEXT01000001.1"/>
</dbReference>
<dbReference type="OrthoDB" id="820796at2"/>
<protein>
    <submittedName>
        <fullName evidence="2">Uncharacterized protein</fullName>
    </submittedName>
</protein>
<gene>
    <name evidence="2" type="ORF">DENIS_3864</name>
</gene>
<reference evidence="3" key="1">
    <citation type="submission" date="2017-11" db="EMBL/GenBank/DDBJ databases">
        <authorList>
            <person name="Watanabe M."/>
            <person name="Kojima H."/>
        </authorList>
    </citation>
    <scope>NUCLEOTIDE SEQUENCE [LARGE SCALE GENOMIC DNA]</scope>
    <source>
        <strain evidence="3">Tokyo 01</strain>
    </source>
</reference>
<feature type="transmembrane region" description="Helical" evidence="1">
    <location>
        <begin position="84"/>
        <end position="100"/>
    </location>
</feature>
<name>A0A401G0Z6_9BACT</name>
<feature type="transmembrane region" description="Helical" evidence="1">
    <location>
        <begin position="24"/>
        <end position="44"/>
    </location>
</feature>
<comment type="caution">
    <text evidence="2">The sequence shown here is derived from an EMBL/GenBank/DDBJ whole genome shotgun (WGS) entry which is preliminary data.</text>
</comment>
<dbReference type="Proteomes" id="UP000288096">
    <property type="component" value="Unassembled WGS sequence"/>
</dbReference>
<organism evidence="2 3">
    <name type="scientific">Desulfonema ishimotonii</name>
    <dbReference type="NCBI Taxonomy" id="45657"/>
    <lineage>
        <taxon>Bacteria</taxon>
        <taxon>Pseudomonadati</taxon>
        <taxon>Thermodesulfobacteriota</taxon>
        <taxon>Desulfobacteria</taxon>
        <taxon>Desulfobacterales</taxon>
        <taxon>Desulfococcaceae</taxon>
        <taxon>Desulfonema</taxon>
    </lineage>
</organism>
<evidence type="ECO:0000313" key="2">
    <source>
        <dbReference type="EMBL" id="GBC62880.1"/>
    </source>
</evidence>
<keyword evidence="1" id="KW-0472">Membrane</keyword>
<reference evidence="3" key="2">
    <citation type="submission" date="2019-01" db="EMBL/GenBank/DDBJ databases">
        <title>Genome sequence of Desulfonema ishimotonii strain Tokyo 01.</title>
        <authorList>
            <person name="Fukui M."/>
        </authorList>
    </citation>
    <scope>NUCLEOTIDE SEQUENCE [LARGE SCALE GENOMIC DNA]</scope>
    <source>
        <strain evidence="3">Tokyo 01</strain>
    </source>
</reference>
<feature type="transmembrane region" description="Helical" evidence="1">
    <location>
        <begin position="50"/>
        <end position="72"/>
    </location>
</feature>
<evidence type="ECO:0000313" key="3">
    <source>
        <dbReference type="Proteomes" id="UP000288096"/>
    </source>
</evidence>
<keyword evidence="3" id="KW-1185">Reference proteome</keyword>
<dbReference type="AlphaFoldDB" id="A0A401G0Z6"/>
<keyword evidence="1" id="KW-1133">Transmembrane helix</keyword>